<keyword evidence="7" id="KW-0067">ATP-binding</keyword>
<dbReference type="InterPro" id="IPR036890">
    <property type="entry name" value="HATPase_C_sf"/>
</dbReference>
<dbReference type="Pfam" id="PF02518">
    <property type="entry name" value="HATPase_c"/>
    <property type="match status" value="1"/>
</dbReference>
<comment type="caution">
    <text evidence="11">The sequence shown here is derived from an EMBL/GenBank/DDBJ whole genome shotgun (WGS) entry which is preliminary data.</text>
</comment>
<sequence length="390" mass="44435">MQWTDRIRQVKVFLVVAAVLIAVVSLVVSHFLVKDLAQEEKSKMETWAVAMRSLNSADENTDMNLVLRVINENHTIPVIVLDSKGEAQTFRNVDVEGDSYEAQLRHASRLGNKWSEEEGRSVTIWLDDTIHHDYLRVCYGESTLLKRLSVYPFVQLGVVMLFVIVAIIALLAAKRAEQNKVWVGLSKETAHQLGTPISSMMAWMELLKEGQQDESVVEEMEKDVERLRVIANRFSKIGSVPELRPTNLQDLLNHVADYMERRISRKIRIERDLPKCPVVVNANASLFEWVVENLVKNSVDAIGQDGGTIKIELRDDGRRALIEVSDTGKGIRKKDIPHVFRPGFTTKDRGWGLGLSLAWRIVEIYHHGKIRVKYSEMGKGTTFRIELRKK</sequence>
<dbReference type="InterPro" id="IPR003661">
    <property type="entry name" value="HisK_dim/P_dom"/>
</dbReference>
<dbReference type="InterPro" id="IPR004358">
    <property type="entry name" value="Sig_transdc_His_kin-like_C"/>
</dbReference>
<dbReference type="Gene3D" id="3.30.565.10">
    <property type="entry name" value="Histidine kinase-like ATPase, C-terminal domain"/>
    <property type="match status" value="1"/>
</dbReference>
<feature type="transmembrane region" description="Helical" evidence="9">
    <location>
        <begin position="153"/>
        <end position="173"/>
    </location>
</feature>
<keyword evidence="9" id="KW-1133">Transmembrane helix</keyword>
<keyword evidence="3" id="KW-0597">Phosphoprotein</keyword>
<evidence type="ECO:0000256" key="2">
    <source>
        <dbReference type="ARBA" id="ARBA00012438"/>
    </source>
</evidence>
<reference evidence="11" key="2">
    <citation type="submission" date="2021-04" db="EMBL/GenBank/DDBJ databases">
        <authorList>
            <person name="Gilroy R."/>
        </authorList>
    </citation>
    <scope>NUCLEOTIDE SEQUENCE</scope>
    <source>
        <strain evidence="11">ChiHecec3B27-8219</strain>
    </source>
</reference>
<organism evidence="11 12">
    <name type="scientific">Candidatus Prevotella avicola</name>
    <dbReference type="NCBI Taxonomy" id="2838738"/>
    <lineage>
        <taxon>Bacteria</taxon>
        <taxon>Pseudomonadati</taxon>
        <taxon>Bacteroidota</taxon>
        <taxon>Bacteroidia</taxon>
        <taxon>Bacteroidales</taxon>
        <taxon>Prevotellaceae</taxon>
        <taxon>Prevotella</taxon>
    </lineage>
</organism>
<dbReference type="PROSITE" id="PS50109">
    <property type="entry name" value="HIS_KIN"/>
    <property type="match status" value="1"/>
</dbReference>
<feature type="transmembrane region" description="Helical" evidence="9">
    <location>
        <begin position="12"/>
        <end position="33"/>
    </location>
</feature>
<dbReference type="InterPro" id="IPR003594">
    <property type="entry name" value="HATPase_dom"/>
</dbReference>
<evidence type="ECO:0000256" key="5">
    <source>
        <dbReference type="ARBA" id="ARBA00022741"/>
    </source>
</evidence>
<evidence type="ECO:0000256" key="4">
    <source>
        <dbReference type="ARBA" id="ARBA00022679"/>
    </source>
</evidence>
<dbReference type="GO" id="GO:0005524">
    <property type="term" value="F:ATP binding"/>
    <property type="evidence" value="ECO:0007669"/>
    <property type="project" value="UniProtKB-KW"/>
</dbReference>
<evidence type="ECO:0000313" key="11">
    <source>
        <dbReference type="EMBL" id="HIZ69203.1"/>
    </source>
</evidence>
<dbReference type="PANTHER" id="PTHR43065">
    <property type="entry name" value="SENSOR HISTIDINE KINASE"/>
    <property type="match status" value="1"/>
</dbReference>
<evidence type="ECO:0000256" key="1">
    <source>
        <dbReference type="ARBA" id="ARBA00000085"/>
    </source>
</evidence>
<dbReference type="EC" id="2.7.13.3" evidence="2"/>
<dbReference type="SUPFAM" id="SSF55874">
    <property type="entry name" value="ATPase domain of HSP90 chaperone/DNA topoisomerase II/histidine kinase"/>
    <property type="match status" value="1"/>
</dbReference>
<evidence type="ECO:0000256" key="9">
    <source>
        <dbReference type="SAM" id="Phobius"/>
    </source>
</evidence>
<evidence type="ECO:0000256" key="7">
    <source>
        <dbReference type="ARBA" id="ARBA00022840"/>
    </source>
</evidence>
<dbReference type="AlphaFoldDB" id="A0A9D2JWG4"/>
<keyword evidence="6 11" id="KW-0418">Kinase</keyword>
<evidence type="ECO:0000259" key="10">
    <source>
        <dbReference type="PROSITE" id="PS50109"/>
    </source>
</evidence>
<name>A0A9D2JWG4_9BACT</name>
<gene>
    <name evidence="11" type="ORF">H9966_04855</name>
</gene>
<keyword evidence="9" id="KW-0472">Membrane</keyword>
<keyword evidence="9" id="KW-0812">Transmembrane</keyword>
<dbReference type="PANTHER" id="PTHR43065:SF10">
    <property type="entry name" value="PEROXIDE STRESS-ACTIVATED HISTIDINE KINASE MAK3"/>
    <property type="match status" value="1"/>
</dbReference>
<evidence type="ECO:0000256" key="6">
    <source>
        <dbReference type="ARBA" id="ARBA00022777"/>
    </source>
</evidence>
<feature type="domain" description="Histidine kinase" evidence="10">
    <location>
        <begin position="188"/>
        <end position="390"/>
    </location>
</feature>
<evidence type="ECO:0000256" key="8">
    <source>
        <dbReference type="ARBA" id="ARBA00023012"/>
    </source>
</evidence>
<reference evidence="11" key="1">
    <citation type="journal article" date="2021" name="PeerJ">
        <title>Extensive microbial diversity within the chicken gut microbiome revealed by metagenomics and culture.</title>
        <authorList>
            <person name="Gilroy R."/>
            <person name="Ravi A."/>
            <person name="Getino M."/>
            <person name="Pursley I."/>
            <person name="Horton D.L."/>
            <person name="Alikhan N.F."/>
            <person name="Baker D."/>
            <person name="Gharbi K."/>
            <person name="Hall N."/>
            <person name="Watson M."/>
            <person name="Adriaenssens E.M."/>
            <person name="Foster-Nyarko E."/>
            <person name="Jarju S."/>
            <person name="Secka A."/>
            <person name="Antonio M."/>
            <person name="Oren A."/>
            <person name="Chaudhuri R.R."/>
            <person name="La Ragione R."/>
            <person name="Hildebrand F."/>
            <person name="Pallen M.J."/>
        </authorList>
    </citation>
    <scope>NUCLEOTIDE SEQUENCE</scope>
    <source>
        <strain evidence="11">ChiHecec3B27-8219</strain>
    </source>
</reference>
<accession>A0A9D2JWG4</accession>
<protein>
    <recommendedName>
        <fullName evidence="2">histidine kinase</fullName>
        <ecNumber evidence="2">2.7.13.3</ecNumber>
    </recommendedName>
</protein>
<dbReference type="Proteomes" id="UP000824055">
    <property type="component" value="Unassembled WGS sequence"/>
</dbReference>
<evidence type="ECO:0000313" key="12">
    <source>
        <dbReference type="Proteomes" id="UP000824055"/>
    </source>
</evidence>
<evidence type="ECO:0000256" key="3">
    <source>
        <dbReference type="ARBA" id="ARBA00022553"/>
    </source>
</evidence>
<keyword evidence="4" id="KW-0808">Transferase</keyword>
<dbReference type="InterPro" id="IPR005467">
    <property type="entry name" value="His_kinase_dom"/>
</dbReference>
<dbReference type="CDD" id="cd00082">
    <property type="entry name" value="HisKA"/>
    <property type="match status" value="1"/>
</dbReference>
<proteinExistence type="predicted"/>
<keyword evidence="5" id="KW-0547">Nucleotide-binding</keyword>
<keyword evidence="8" id="KW-0902">Two-component regulatory system</keyword>
<dbReference type="PRINTS" id="PR00344">
    <property type="entry name" value="BCTRLSENSOR"/>
</dbReference>
<comment type="catalytic activity">
    <reaction evidence="1">
        <text>ATP + protein L-histidine = ADP + protein N-phospho-L-histidine.</text>
        <dbReference type="EC" id="2.7.13.3"/>
    </reaction>
</comment>
<dbReference type="EMBL" id="DXBE01000038">
    <property type="protein sequence ID" value="HIZ69203.1"/>
    <property type="molecule type" value="Genomic_DNA"/>
</dbReference>
<dbReference type="GO" id="GO:0000155">
    <property type="term" value="F:phosphorelay sensor kinase activity"/>
    <property type="evidence" value="ECO:0007669"/>
    <property type="project" value="InterPro"/>
</dbReference>
<dbReference type="SMART" id="SM00387">
    <property type="entry name" value="HATPase_c"/>
    <property type="match status" value="1"/>
</dbReference>